<organism evidence="9 10">
    <name type="scientific">Gallibacterium salpingitidis</name>
    <dbReference type="NCBI Taxonomy" id="505341"/>
    <lineage>
        <taxon>Bacteria</taxon>
        <taxon>Pseudomonadati</taxon>
        <taxon>Pseudomonadota</taxon>
        <taxon>Gammaproteobacteria</taxon>
        <taxon>Pasteurellales</taxon>
        <taxon>Pasteurellaceae</taxon>
        <taxon>Gallibacterium</taxon>
    </lineage>
</organism>
<dbReference type="GO" id="GO:0006282">
    <property type="term" value="P:regulation of DNA repair"/>
    <property type="evidence" value="ECO:0007669"/>
    <property type="project" value="UniProtKB-UniRule"/>
</dbReference>
<sequence length="149" mass="17769">MNDNLALAYVLKLLAIRDYSEYELRCKMQAKNFSAQEIEEVIAKCQARNWQSDLRFCEHFLLSRVQKGYGLQRIKQEMQQKGIQNEILQHVLAQNEIDWFALAKQVLCKKYPNYAEEKELKTKQKMWRYLYSRGFAQEEISALFKESDC</sequence>
<comment type="subcellular location">
    <subcellularLocation>
        <location evidence="1 5">Cytoplasm</location>
    </subcellularLocation>
</comment>
<reference evidence="9 10" key="1">
    <citation type="submission" date="2014-11" db="EMBL/GenBank/DDBJ databases">
        <title>Pan-genome of Gallibacterium spp.</title>
        <authorList>
            <person name="Kudirkiene E."/>
            <person name="Bojesen A.M."/>
        </authorList>
    </citation>
    <scope>NUCLEOTIDE SEQUENCE [LARGE SCALE GENOMIC DNA]</scope>
    <source>
        <strain evidence="9 10">F150</strain>
    </source>
</reference>
<dbReference type="Pfam" id="PF21982">
    <property type="entry name" value="RecX_HTH1"/>
    <property type="match status" value="1"/>
</dbReference>
<evidence type="ECO:0000256" key="2">
    <source>
        <dbReference type="ARBA" id="ARBA00009695"/>
    </source>
</evidence>
<protein>
    <recommendedName>
        <fullName evidence="3 5">Regulatory protein RecX</fullName>
    </recommendedName>
</protein>
<keyword evidence="10" id="KW-1185">Reference proteome</keyword>
<dbReference type="PANTHER" id="PTHR33602:SF1">
    <property type="entry name" value="REGULATORY PROTEIN RECX FAMILY PROTEIN"/>
    <property type="match status" value="1"/>
</dbReference>
<dbReference type="Pfam" id="PF21981">
    <property type="entry name" value="RecX_HTH3"/>
    <property type="match status" value="1"/>
</dbReference>
<comment type="function">
    <text evidence="5">Modulates RecA activity.</text>
</comment>
<dbReference type="Proteomes" id="UP000092649">
    <property type="component" value="Unassembled WGS sequence"/>
</dbReference>
<name>A0A1A7NUJ7_9PAST</name>
<proteinExistence type="inferred from homology"/>
<evidence type="ECO:0000259" key="6">
    <source>
        <dbReference type="Pfam" id="PF02631"/>
    </source>
</evidence>
<dbReference type="InterPro" id="IPR053924">
    <property type="entry name" value="RecX_HTH_2nd"/>
</dbReference>
<dbReference type="GO" id="GO:0005737">
    <property type="term" value="C:cytoplasm"/>
    <property type="evidence" value="ECO:0007669"/>
    <property type="project" value="UniProtKB-SubCell"/>
</dbReference>
<evidence type="ECO:0000313" key="9">
    <source>
        <dbReference type="EMBL" id="OBW92694.1"/>
    </source>
</evidence>
<dbReference type="HAMAP" id="MF_01114">
    <property type="entry name" value="RecX"/>
    <property type="match status" value="1"/>
</dbReference>
<accession>A0A1A7NUJ7</accession>
<evidence type="ECO:0000256" key="5">
    <source>
        <dbReference type="HAMAP-Rule" id="MF_01114"/>
    </source>
</evidence>
<evidence type="ECO:0000259" key="7">
    <source>
        <dbReference type="Pfam" id="PF21981"/>
    </source>
</evidence>
<dbReference type="EMBL" id="JTJL01000045">
    <property type="protein sequence ID" value="OBW92694.1"/>
    <property type="molecule type" value="Genomic_DNA"/>
</dbReference>
<evidence type="ECO:0000313" key="10">
    <source>
        <dbReference type="Proteomes" id="UP000092649"/>
    </source>
</evidence>
<comment type="caution">
    <text evidence="9">The sequence shown here is derived from an EMBL/GenBank/DDBJ whole genome shotgun (WGS) entry which is preliminary data.</text>
</comment>
<feature type="domain" description="RecX third three-helical" evidence="7">
    <location>
        <begin position="97"/>
        <end position="142"/>
    </location>
</feature>
<dbReference type="InterPro" id="IPR036388">
    <property type="entry name" value="WH-like_DNA-bd_sf"/>
</dbReference>
<evidence type="ECO:0000256" key="3">
    <source>
        <dbReference type="ARBA" id="ARBA00018111"/>
    </source>
</evidence>
<dbReference type="OrthoDB" id="7066780at2"/>
<keyword evidence="4 5" id="KW-0963">Cytoplasm</keyword>
<dbReference type="Gene3D" id="1.10.10.10">
    <property type="entry name" value="Winged helix-like DNA-binding domain superfamily/Winged helix DNA-binding domain"/>
    <property type="match status" value="3"/>
</dbReference>
<feature type="domain" description="RecX second three-helical" evidence="6">
    <location>
        <begin position="52"/>
        <end position="92"/>
    </location>
</feature>
<dbReference type="NCBIfam" id="NF001057">
    <property type="entry name" value="PRK00117.3-3"/>
    <property type="match status" value="1"/>
</dbReference>
<dbReference type="PANTHER" id="PTHR33602">
    <property type="entry name" value="REGULATORY PROTEIN RECX FAMILY PROTEIN"/>
    <property type="match status" value="1"/>
</dbReference>
<evidence type="ECO:0000256" key="4">
    <source>
        <dbReference type="ARBA" id="ARBA00022490"/>
    </source>
</evidence>
<evidence type="ECO:0000259" key="8">
    <source>
        <dbReference type="Pfam" id="PF21982"/>
    </source>
</evidence>
<dbReference type="InterPro" id="IPR053926">
    <property type="entry name" value="RecX_HTH_1st"/>
</dbReference>
<comment type="similarity">
    <text evidence="2 5">Belongs to the RecX family.</text>
</comment>
<dbReference type="InterPro" id="IPR003783">
    <property type="entry name" value="Regulatory_RecX"/>
</dbReference>
<dbReference type="InterPro" id="IPR053925">
    <property type="entry name" value="RecX_HTH_3rd"/>
</dbReference>
<dbReference type="Pfam" id="PF02631">
    <property type="entry name" value="RecX_HTH2"/>
    <property type="match status" value="1"/>
</dbReference>
<gene>
    <name evidence="5" type="primary">recX</name>
    <name evidence="9" type="ORF">QS62_08410</name>
</gene>
<dbReference type="RefSeq" id="WP_066108744.1">
    <property type="nucleotide sequence ID" value="NZ_JTJL01000045.1"/>
</dbReference>
<dbReference type="AlphaFoldDB" id="A0A1A7NUJ7"/>
<evidence type="ECO:0000256" key="1">
    <source>
        <dbReference type="ARBA" id="ARBA00004496"/>
    </source>
</evidence>
<feature type="domain" description="RecX first three-helical" evidence="8">
    <location>
        <begin position="6"/>
        <end position="45"/>
    </location>
</feature>